<dbReference type="Pfam" id="PF04542">
    <property type="entry name" value="Sigma70_r2"/>
    <property type="match status" value="1"/>
</dbReference>
<dbReference type="NCBIfam" id="TIGR02937">
    <property type="entry name" value="sigma70-ECF"/>
    <property type="match status" value="1"/>
</dbReference>
<gene>
    <name evidence="7" type="ORF">D3H65_19760</name>
</gene>
<dbReference type="EMBL" id="CP032157">
    <property type="protein sequence ID" value="AXY76082.1"/>
    <property type="molecule type" value="Genomic_DNA"/>
</dbReference>
<dbReference type="InterPro" id="IPR013324">
    <property type="entry name" value="RNA_pol_sigma_r3/r4-like"/>
</dbReference>
<dbReference type="InterPro" id="IPR014327">
    <property type="entry name" value="RNA_pol_sigma70_bacteroid"/>
</dbReference>
<dbReference type="SUPFAM" id="SSF88659">
    <property type="entry name" value="Sigma3 and sigma4 domains of RNA polymerase sigma factors"/>
    <property type="match status" value="1"/>
</dbReference>
<dbReference type="InterPro" id="IPR036388">
    <property type="entry name" value="WH-like_DNA-bd_sf"/>
</dbReference>
<dbReference type="Pfam" id="PF08281">
    <property type="entry name" value="Sigma70_r4_2"/>
    <property type="match status" value="1"/>
</dbReference>
<dbReference type="OrthoDB" id="656273at2"/>
<reference evidence="7 8" key="1">
    <citation type="submission" date="2018-09" db="EMBL/GenBank/DDBJ databases">
        <title>Genome sequencing of strain 6GH32-13.</title>
        <authorList>
            <person name="Weon H.-Y."/>
            <person name="Heo J."/>
            <person name="Kwon S.-W."/>
        </authorList>
    </citation>
    <scope>NUCLEOTIDE SEQUENCE [LARGE SCALE GENOMIC DNA]</scope>
    <source>
        <strain evidence="7 8">5GH32-13</strain>
    </source>
</reference>
<dbReference type="Proteomes" id="UP000263900">
    <property type="component" value="Chromosome"/>
</dbReference>
<evidence type="ECO:0000256" key="4">
    <source>
        <dbReference type="ARBA" id="ARBA00023163"/>
    </source>
</evidence>
<dbReference type="InterPro" id="IPR013325">
    <property type="entry name" value="RNA_pol_sigma_r2"/>
</dbReference>
<evidence type="ECO:0000313" key="8">
    <source>
        <dbReference type="Proteomes" id="UP000263900"/>
    </source>
</evidence>
<evidence type="ECO:0000256" key="3">
    <source>
        <dbReference type="ARBA" id="ARBA00023082"/>
    </source>
</evidence>
<evidence type="ECO:0000259" key="6">
    <source>
        <dbReference type="Pfam" id="PF08281"/>
    </source>
</evidence>
<feature type="domain" description="RNA polymerase sigma factor 70 region 4 type 2" evidence="6">
    <location>
        <begin position="122"/>
        <end position="174"/>
    </location>
</feature>
<proteinExistence type="inferred from homology"/>
<organism evidence="7 8">
    <name type="scientific">Paraflavitalea soli</name>
    <dbReference type="NCBI Taxonomy" id="2315862"/>
    <lineage>
        <taxon>Bacteria</taxon>
        <taxon>Pseudomonadati</taxon>
        <taxon>Bacteroidota</taxon>
        <taxon>Chitinophagia</taxon>
        <taxon>Chitinophagales</taxon>
        <taxon>Chitinophagaceae</taxon>
        <taxon>Paraflavitalea</taxon>
    </lineage>
</organism>
<dbReference type="InterPro" id="IPR039425">
    <property type="entry name" value="RNA_pol_sigma-70-like"/>
</dbReference>
<keyword evidence="3" id="KW-0731">Sigma factor</keyword>
<sequence>MTKALSDQDIIALFKRGEHEAFNHLFRLHYRPLVYYGNQLVNDEQEAEDIVVDTFVKLLRKRADFDNLKDIKAFLFVSVRNACYDYLRYMQRHETSHQELFYLAGKQEIMEDNEMIKAKVLQEIYNEIENLPGQCQKVFKYIFFHGLSTDQIANEMDISAQTVLNQKTRALKLLRLSLLKKDLLPTAVTFYFLAVIFHQLTSSL</sequence>
<dbReference type="AlphaFoldDB" id="A0A3B7MNL7"/>
<evidence type="ECO:0000259" key="5">
    <source>
        <dbReference type="Pfam" id="PF04542"/>
    </source>
</evidence>
<keyword evidence="4" id="KW-0804">Transcription</keyword>
<dbReference type="InterPro" id="IPR007627">
    <property type="entry name" value="RNA_pol_sigma70_r2"/>
</dbReference>
<comment type="similarity">
    <text evidence="1">Belongs to the sigma-70 factor family. ECF subfamily.</text>
</comment>
<dbReference type="InterPro" id="IPR014284">
    <property type="entry name" value="RNA_pol_sigma-70_dom"/>
</dbReference>
<protein>
    <submittedName>
        <fullName evidence="7">RNA polymerase sigma-70 factor</fullName>
    </submittedName>
</protein>
<dbReference type="Gene3D" id="1.10.1740.10">
    <property type="match status" value="1"/>
</dbReference>
<evidence type="ECO:0000256" key="1">
    <source>
        <dbReference type="ARBA" id="ARBA00010641"/>
    </source>
</evidence>
<accession>A0A3B7MNL7</accession>
<dbReference type="InterPro" id="IPR013249">
    <property type="entry name" value="RNA_pol_sigma70_r4_t2"/>
</dbReference>
<dbReference type="PANTHER" id="PTHR43133">
    <property type="entry name" value="RNA POLYMERASE ECF-TYPE SIGMA FACTO"/>
    <property type="match status" value="1"/>
</dbReference>
<evidence type="ECO:0000313" key="7">
    <source>
        <dbReference type="EMBL" id="AXY76082.1"/>
    </source>
</evidence>
<dbReference type="NCBIfam" id="TIGR02985">
    <property type="entry name" value="Sig70_bacteroi1"/>
    <property type="match status" value="1"/>
</dbReference>
<evidence type="ECO:0000256" key="2">
    <source>
        <dbReference type="ARBA" id="ARBA00023015"/>
    </source>
</evidence>
<name>A0A3B7MNL7_9BACT</name>
<dbReference type="KEGG" id="pseg:D3H65_19760"/>
<dbReference type="GO" id="GO:0006352">
    <property type="term" value="P:DNA-templated transcription initiation"/>
    <property type="evidence" value="ECO:0007669"/>
    <property type="project" value="InterPro"/>
</dbReference>
<feature type="domain" description="RNA polymerase sigma-70 region 2" evidence="5">
    <location>
        <begin position="25"/>
        <end position="91"/>
    </location>
</feature>
<keyword evidence="2" id="KW-0805">Transcription regulation</keyword>
<dbReference type="SUPFAM" id="SSF88946">
    <property type="entry name" value="Sigma2 domain of RNA polymerase sigma factors"/>
    <property type="match status" value="1"/>
</dbReference>
<dbReference type="GO" id="GO:0003677">
    <property type="term" value="F:DNA binding"/>
    <property type="evidence" value="ECO:0007669"/>
    <property type="project" value="InterPro"/>
</dbReference>
<dbReference type="GO" id="GO:0016987">
    <property type="term" value="F:sigma factor activity"/>
    <property type="evidence" value="ECO:0007669"/>
    <property type="project" value="UniProtKB-KW"/>
</dbReference>
<dbReference type="RefSeq" id="WP_119051961.1">
    <property type="nucleotide sequence ID" value="NZ_CP032157.1"/>
</dbReference>
<dbReference type="Gene3D" id="1.10.10.10">
    <property type="entry name" value="Winged helix-like DNA-binding domain superfamily/Winged helix DNA-binding domain"/>
    <property type="match status" value="1"/>
</dbReference>
<keyword evidence="8" id="KW-1185">Reference proteome</keyword>
<dbReference type="PANTHER" id="PTHR43133:SF46">
    <property type="entry name" value="RNA POLYMERASE SIGMA-70 FACTOR ECF SUBFAMILY"/>
    <property type="match status" value="1"/>
</dbReference>